<dbReference type="Gene3D" id="3.40.50.10990">
    <property type="entry name" value="GTP cyclohydrolase II"/>
    <property type="match status" value="1"/>
</dbReference>
<reference evidence="3" key="2">
    <citation type="submission" date="2018-05" db="EMBL/GenBank/DDBJ databases">
        <title>OmerRS3 (Oryza meridionalis Reference Sequence Version 3).</title>
        <authorList>
            <person name="Zhang J."/>
            <person name="Kudrna D."/>
            <person name="Lee S."/>
            <person name="Talag J."/>
            <person name="Welchert J."/>
            <person name="Wing R.A."/>
        </authorList>
    </citation>
    <scope>NUCLEOTIDE SEQUENCE [LARGE SCALE GENOMIC DNA]</scope>
    <source>
        <strain evidence="3">cv. OR44</strain>
    </source>
</reference>
<dbReference type="EnsemblPlants" id="OMERI12G01700.1">
    <property type="protein sequence ID" value="OMERI12G01700.1"/>
    <property type="gene ID" value="OMERI12G01700"/>
</dbReference>
<dbReference type="HOGENOM" id="CLU_1963091_0_0_1"/>
<proteinExistence type="predicted"/>
<dbReference type="SUPFAM" id="SSF142695">
    <property type="entry name" value="RibA-like"/>
    <property type="match status" value="1"/>
</dbReference>
<dbReference type="eggNOG" id="KOG1284">
    <property type="taxonomic scope" value="Eukaryota"/>
</dbReference>
<sequence>MMRGVERGGVRGKPQDLVGHEDAIEAARRGEAKAAHVAAADLQLLPRRPCIERRGLLVGSKDEASTERRLPPPPCSPTARSSVSRALRRQRWSHGHRAYNLLDDGHDTVQANVELGLAVDSRKYGIGA</sequence>
<dbReference type="Gramene" id="OMERI12G01700.1">
    <property type="protein sequence ID" value="OMERI12G01700.1"/>
    <property type="gene ID" value="OMERI12G01700"/>
</dbReference>
<name>A0A0E0F9K7_9ORYZ</name>
<dbReference type="AlphaFoldDB" id="A0A0E0F9K7"/>
<dbReference type="InterPro" id="IPR036144">
    <property type="entry name" value="RibA-like_sf"/>
</dbReference>
<evidence type="ECO:0000313" key="3">
    <source>
        <dbReference type="EnsemblPlants" id="OMERI12G01700.1"/>
    </source>
</evidence>
<dbReference type="STRING" id="40149.A0A0E0F9K7"/>
<protein>
    <recommendedName>
        <fullName evidence="2">GTP cyclohydrolase II domain-containing protein</fullName>
    </recommendedName>
</protein>
<feature type="compositionally biased region" description="Basic and acidic residues" evidence="1">
    <location>
        <begin position="56"/>
        <end position="70"/>
    </location>
</feature>
<evidence type="ECO:0000256" key="1">
    <source>
        <dbReference type="SAM" id="MobiDB-lite"/>
    </source>
</evidence>
<dbReference type="InterPro" id="IPR032677">
    <property type="entry name" value="GTP_cyclohydro_II"/>
</dbReference>
<feature type="domain" description="GTP cyclohydrolase II" evidence="2">
    <location>
        <begin position="92"/>
        <end position="128"/>
    </location>
</feature>
<evidence type="ECO:0000313" key="4">
    <source>
        <dbReference type="Proteomes" id="UP000008021"/>
    </source>
</evidence>
<reference evidence="3" key="1">
    <citation type="submission" date="2015-04" db="UniProtKB">
        <authorList>
            <consortium name="EnsemblPlants"/>
        </authorList>
    </citation>
    <scope>IDENTIFICATION</scope>
</reference>
<organism evidence="3">
    <name type="scientific">Oryza meridionalis</name>
    <dbReference type="NCBI Taxonomy" id="40149"/>
    <lineage>
        <taxon>Eukaryota</taxon>
        <taxon>Viridiplantae</taxon>
        <taxon>Streptophyta</taxon>
        <taxon>Embryophyta</taxon>
        <taxon>Tracheophyta</taxon>
        <taxon>Spermatophyta</taxon>
        <taxon>Magnoliopsida</taxon>
        <taxon>Liliopsida</taxon>
        <taxon>Poales</taxon>
        <taxon>Poaceae</taxon>
        <taxon>BOP clade</taxon>
        <taxon>Oryzoideae</taxon>
        <taxon>Oryzeae</taxon>
        <taxon>Oryzinae</taxon>
        <taxon>Oryza</taxon>
    </lineage>
</organism>
<dbReference type="Proteomes" id="UP000008021">
    <property type="component" value="Chromosome 12"/>
</dbReference>
<keyword evidence="4" id="KW-1185">Reference proteome</keyword>
<evidence type="ECO:0000259" key="2">
    <source>
        <dbReference type="Pfam" id="PF00925"/>
    </source>
</evidence>
<dbReference type="Pfam" id="PF00925">
    <property type="entry name" value="GTP_cyclohydro2"/>
    <property type="match status" value="1"/>
</dbReference>
<feature type="region of interest" description="Disordered" evidence="1">
    <location>
        <begin position="56"/>
        <end position="85"/>
    </location>
</feature>
<accession>A0A0E0F9K7</accession>